<keyword evidence="1" id="KW-0812">Transmembrane</keyword>
<feature type="transmembrane region" description="Helical" evidence="1">
    <location>
        <begin position="178"/>
        <end position="199"/>
    </location>
</feature>
<evidence type="ECO:0000313" key="3">
    <source>
        <dbReference type="Proteomes" id="UP000502894"/>
    </source>
</evidence>
<dbReference type="KEGG" id="lant:TUM19329_22100"/>
<dbReference type="RefSeq" id="WP_173237337.1">
    <property type="nucleotide sequence ID" value="NZ_AP022839.1"/>
</dbReference>
<dbReference type="AlphaFoldDB" id="A0A6F8T5W8"/>
<feature type="transmembrane region" description="Helical" evidence="1">
    <location>
        <begin position="73"/>
        <end position="96"/>
    </location>
</feature>
<keyword evidence="3" id="KW-1185">Reference proteome</keyword>
<dbReference type="EMBL" id="AP022839">
    <property type="protein sequence ID" value="BCA95849.1"/>
    <property type="molecule type" value="Genomic_DNA"/>
</dbReference>
<organism evidence="2 3">
    <name type="scientific">Legionella antarctica</name>
    <dbReference type="NCBI Taxonomy" id="2708020"/>
    <lineage>
        <taxon>Bacteria</taxon>
        <taxon>Pseudomonadati</taxon>
        <taxon>Pseudomonadota</taxon>
        <taxon>Gammaproteobacteria</taxon>
        <taxon>Legionellales</taxon>
        <taxon>Legionellaceae</taxon>
        <taxon>Legionella</taxon>
    </lineage>
</organism>
<gene>
    <name evidence="2" type="ORF">TUM19329_22100</name>
</gene>
<feature type="transmembrane region" description="Helical" evidence="1">
    <location>
        <begin position="108"/>
        <end position="127"/>
    </location>
</feature>
<keyword evidence="1" id="KW-1133">Transmembrane helix</keyword>
<evidence type="ECO:0000313" key="2">
    <source>
        <dbReference type="EMBL" id="BCA95849.1"/>
    </source>
</evidence>
<proteinExistence type="predicted"/>
<accession>A0A6F8T5W8</accession>
<evidence type="ECO:0000256" key="1">
    <source>
        <dbReference type="SAM" id="Phobius"/>
    </source>
</evidence>
<sequence length="369" mass="41078">MSVRWIQKAVQYIKEIQDVGFFALMADSRIFMFFTGTPLYYVMLPFMGLLLTVTALINGYNLLKARNKNLDQWFGFIISAVCAVLASISLYGAAISTAYGLSFLAGPWFFFSSVLVAAFHQLAMLGLNGYRAYESPQGSAQRMHYIQAALNNLVVLSLLAAVVGAVAFVMLFPVAPAVGSAFALTAVACTVLNILWRFIPHNWKLSVKGLLGLGKPEATEQEPTESSELIRSLNTDLQHAQYHRIFTRCDYSAEVKTMKLNTGEAYLQKIISKKITVLQESSVPENEKNNQKAAFLNDISSSLSYHTPMNKKQLLRAYPLAFQSFWADKGDVEQLFDAAKVLFDKREGQKILDATLVVESEQTLLPRLP</sequence>
<feature type="transmembrane region" description="Helical" evidence="1">
    <location>
        <begin position="39"/>
        <end position="61"/>
    </location>
</feature>
<protein>
    <submittedName>
        <fullName evidence="2">Uncharacterized protein</fullName>
    </submittedName>
</protein>
<feature type="transmembrane region" description="Helical" evidence="1">
    <location>
        <begin position="148"/>
        <end position="172"/>
    </location>
</feature>
<dbReference type="Proteomes" id="UP000502894">
    <property type="component" value="Chromosome"/>
</dbReference>
<name>A0A6F8T5W8_9GAMM</name>
<keyword evidence="1" id="KW-0472">Membrane</keyword>
<reference evidence="2" key="1">
    <citation type="journal article" date="2020" name="Microbiol. Resour. Announc.">
        <title>Complete Genome Sequence of Novel Psychrotolerant Legionella Strain TUM19329, Isolated from Antarctic Lake Sediment.</title>
        <authorList>
            <person name="Shimada S."/>
            <person name="Nakai R."/>
            <person name="Aoki K."/>
            <person name="Shimoeda N."/>
            <person name="Ohno G."/>
            <person name="Miyazaki Y."/>
            <person name="Kudoh S."/>
            <person name="Imura S."/>
            <person name="Watanabe K."/>
            <person name="Ishii Y."/>
            <person name="Tateda K."/>
        </authorList>
    </citation>
    <scope>NUCLEOTIDE SEQUENCE [LARGE SCALE GENOMIC DNA]</scope>
    <source>
        <strain evidence="2">TUM19329</strain>
    </source>
</reference>